<accession>A0A367Y5E7</accession>
<dbReference type="OrthoDB" id="10286461at2759"/>
<organism evidence="2 3">
    <name type="scientific">Candida viswanathii</name>
    <dbReference type="NCBI Taxonomy" id="5486"/>
    <lineage>
        <taxon>Eukaryota</taxon>
        <taxon>Fungi</taxon>
        <taxon>Dikarya</taxon>
        <taxon>Ascomycota</taxon>
        <taxon>Saccharomycotina</taxon>
        <taxon>Pichiomycetes</taxon>
        <taxon>Debaryomycetaceae</taxon>
        <taxon>Candida/Lodderomyces clade</taxon>
        <taxon>Candida</taxon>
    </lineage>
</organism>
<feature type="chain" id="PRO_5016727533" description="Cell wall protein RHD3" evidence="1">
    <location>
        <begin position="18"/>
        <end position="164"/>
    </location>
</feature>
<evidence type="ECO:0000256" key="1">
    <source>
        <dbReference type="SAM" id="SignalP"/>
    </source>
</evidence>
<name>A0A367Y5E7_9ASCO</name>
<dbReference type="Proteomes" id="UP000253472">
    <property type="component" value="Unassembled WGS sequence"/>
</dbReference>
<keyword evidence="1" id="KW-0732">Signal</keyword>
<reference evidence="2 3" key="1">
    <citation type="submission" date="2018-06" db="EMBL/GenBank/DDBJ databases">
        <title>Whole genome sequencing of Candida tropicalis (genome annotated by CSBL at Korea University).</title>
        <authorList>
            <person name="Ahn J."/>
        </authorList>
    </citation>
    <scope>NUCLEOTIDE SEQUENCE [LARGE SCALE GENOMIC DNA]</scope>
    <source>
        <strain evidence="2 3">ATCC 20962</strain>
    </source>
</reference>
<evidence type="ECO:0008006" key="4">
    <source>
        <dbReference type="Google" id="ProtNLM"/>
    </source>
</evidence>
<feature type="signal peptide" evidence="1">
    <location>
        <begin position="1"/>
        <end position="17"/>
    </location>
</feature>
<gene>
    <name evidence="2" type="ORF">Cantr_08169</name>
</gene>
<evidence type="ECO:0000313" key="3">
    <source>
        <dbReference type="Proteomes" id="UP000253472"/>
    </source>
</evidence>
<evidence type="ECO:0000313" key="2">
    <source>
        <dbReference type="EMBL" id="RCK61077.1"/>
    </source>
</evidence>
<dbReference type="AlphaFoldDB" id="A0A367Y5E7"/>
<keyword evidence="3" id="KW-1185">Reference proteome</keyword>
<sequence length="164" mass="18165">MWSILYIVAFLLSIINATPVTQGTRANISLYLSSSDESVDGQPLYSANQDNTVHFLYGGDESILFASTFMYDGTTNSIYDRKEGTSDRYYLTFIDDMLRTQKGSSGMKVTLNTDGSLDFDGSDHLFVYKLGDGSIKYLVLLINGEIPTNVVPVKVKAKTNWATL</sequence>
<proteinExistence type="predicted"/>
<comment type="caution">
    <text evidence="2">The sequence shown here is derived from an EMBL/GenBank/DDBJ whole genome shotgun (WGS) entry which is preliminary data.</text>
</comment>
<dbReference type="EMBL" id="QLNQ01000026">
    <property type="protein sequence ID" value="RCK61077.1"/>
    <property type="molecule type" value="Genomic_DNA"/>
</dbReference>
<protein>
    <recommendedName>
        <fullName evidence="4">Cell wall protein RHD3</fullName>
    </recommendedName>
</protein>